<dbReference type="InterPro" id="IPR041698">
    <property type="entry name" value="Methyltransf_25"/>
</dbReference>
<keyword evidence="3" id="KW-1185">Reference proteome</keyword>
<dbReference type="Proteomes" id="UP000812277">
    <property type="component" value="Unassembled WGS sequence"/>
</dbReference>
<gene>
    <name evidence="2" type="ORF">K0T92_13695</name>
</gene>
<dbReference type="SUPFAM" id="SSF53335">
    <property type="entry name" value="S-adenosyl-L-methionine-dependent methyltransferases"/>
    <property type="match status" value="1"/>
</dbReference>
<dbReference type="InterPro" id="IPR029063">
    <property type="entry name" value="SAM-dependent_MTases_sf"/>
</dbReference>
<dbReference type="Pfam" id="PF13649">
    <property type="entry name" value="Methyltransf_25"/>
    <property type="match status" value="1"/>
</dbReference>
<dbReference type="GO" id="GO:0008168">
    <property type="term" value="F:methyltransferase activity"/>
    <property type="evidence" value="ECO:0007669"/>
    <property type="project" value="UniProtKB-KW"/>
</dbReference>
<evidence type="ECO:0000313" key="3">
    <source>
        <dbReference type="Proteomes" id="UP000812277"/>
    </source>
</evidence>
<dbReference type="GO" id="GO:0032259">
    <property type="term" value="P:methylation"/>
    <property type="evidence" value="ECO:0007669"/>
    <property type="project" value="UniProtKB-KW"/>
</dbReference>
<name>A0ABS7D781_9BACL</name>
<reference evidence="2 3" key="1">
    <citation type="submission" date="2021-07" db="EMBL/GenBank/DDBJ databases">
        <title>Paenibacillus radiodurans sp. nov., isolated from the southeastern edge of Tengger Desert.</title>
        <authorList>
            <person name="Zhang G."/>
        </authorList>
    </citation>
    <scope>NUCLEOTIDE SEQUENCE [LARGE SCALE GENOMIC DNA]</scope>
    <source>
        <strain evidence="2 3">DT7-4</strain>
    </source>
</reference>
<proteinExistence type="predicted"/>
<dbReference type="EMBL" id="JAHZIJ010000008">
    <property type="protein sequence ID" value="MBW7475803.1"/>
    <property type="molecule type" value="Genomic_DNA"/>
</dbReference>
<organism evidence="2 3">
    <name type="scientific">Paenibacillus oenotherae</name>
    <dbReference type="NCBI Taxonomy" id="1435645"/>
    <lineage>
        <taxon>Bacteria</taxon>
        <taxon>Bacillati</taxon>
        <taxon>Bacillota</taxon>
        <taxon>Bacilli</taxon>
        <taxon>Bacillales</taxon>
        <taxon>Paenibacillaceae</taxon>
        <taxon>Paenibacillus</taxon>
    </lineage>
</organism>
<sequence>MNIKPYRSGMIGTAKQTVQLHRSSRNPFVRFGVSTLSMIWNGARSAIRVCVNADYRSILLMRLLNSKNVHQTTSRTFMDRYPDIFAACRDYFDGKQELKILSYGCSTGEEVLTLRQYFPTAHIVGAEINRNSLAVCNSRPVDDKITFIYSTRDEIQKHGPFDAIFCMAVLQRKPHYIAEKGIRSLKKIYPFEKFEQQIIELDGLVNPQGLLVVHFTQYSLSDTAAASRYEALGHYDQSNYTSPVFDKNSDLIVNPAPQNIIFRKVRM</sequence>
<evidence type="ECO:0000259" key="1">
    <source>
        <dbReference type="Pfam" id="PF13649"/>
    </source>
</evidence>
<dbReference type="Gene3D" id="3.40.50.150">
    <property type="entry name" value="Vaccinia Virus protein VP39"/>
    <property type="match status" value="1"/>
</dbReference>
<protein>
    <submittedName>
        <fullName evidence="2">Class I SAM-dependent methyltransferase</fullName>
    </submittedName>
</protein>
<feature type="domain" description="Methyltransferase" evidence="1">
    <location>
        <begin position="100"/>
        <end position="173"/>
    </location>
</feature>
<keyword evidence="2" id="KW-0489">Methyltransferase</keyword>
<comment type="caution">
    <text evidence="2">The sequence shown here is derived from an EMBL/GenBank/DDBJ whole genome shotgun (WGS) entry which is preliminary data.</text>
</comment>
<accession>A0ABS7D781</accession>
<evidence type="ECO:0000313" key="2">
    <source>
        <dbReference type="EMBL" id="MBW7475803.1"/>
    </source>
</evidence>
<keyword evidence="2" id="KW-0808">Transferase</keyword>
<dbReference type="RefSeq" id="WP_219873044.1">
    <property type="nucleotide sequence ID" value="NZ_JAHZIJ010000008.1"/>
</dbReference>